<dbReference type="NCBIfam" id="TIGR02860">
    <property type="entry name" value="spore_IV_B"/>
    <property type="match status" value="1"/>
</dbReference>
<dbReference type="InterPro" id="IPR036034">
    <property type="entry name" value="PDZ_sf"/>
</dbReference>
<dbReference type="InterPro" id="IPR014219">
    <property type="entry name" value="SpoIVB"/>
</dbReference>
<keyword evidence="3" id="KW-1185">Reference proteome</keyword>
<dbReference type="Pfam" id="PF17820">
    <property type="entry name" value="PDZ_6"/>
    <property type="match status" value="1"/>
</dbReference>
<protein>
    <submittedName>
        <fullName evidence="2">SpoIVB peptidase</fullName>
    </submittedName>
</protein>
<evidence type="ECO:0000313" key="2">
    <source>
        <dbReference type="EMBL" id="AUW95431.1"/>
    </source>
</evidence>
<dbReference type="InterPro" id="IPR041489">
    <property type="entry name" value="PDZ_6"/>
</dbReference>
<dbReference type="Proteomes" id="UP000325292">
    <property type="component" value="Chromosome"/>
</dbReference>
<dbReference type="InterPro" id="IPR001478">
    <property type="entry name" value="PDZ"/>
</dbReference>
<dbReference type="InterPro" id="IPR008763">
    <property type="entry name" value="Peptidase_S55"/>
</dbReference>
<feature type="domain" description="Peptidase S55" evidence="1">
    <location>
        <begin position="179"/>
        <end position="407"/>
    </location>
</feature>
<organism evidence="2 3">
    <name type="scientific">Sulfobacillus thermotolerans</name>
    <dbReference type="NCBI Taxonomy" id="338644"/>
    <lineage>
        <taxon>Bacteria</taxon>
        <taxon>Bacillati</taxon>
        <taxon>Bacillota</taxon>
        <taxon>Clostridia</taxon>
        <taxon>Eubacteriales</taxon>
        <taxon>Clostridiales Family XVII. Incertae Sedis</taxon>
        <taxon>Sulfobacillus</taxon>
    </lineage>
</organism>
<accession>A0ABM6RVV0</accession>
<dbReference type="Pfam" id="PF05580">
    <property type="entry name" value="Peptidase_S55"/>
    <property type="match status" value="1"/>
</dbReference>
<dbReference type="PROSITE" id="PS51494">
    <property type="entry name" value="SPOIVB"/>
    <property type="match status" value="1"/>
</dbReference>
<evidence type="ECO:0000259" key="1">
    <source>
        <dbReference type="PROSITE" id="PS51494"/>
    </source>
</evidence>
<proteinExistence type="predicted"/>
<dbReference type="SMART" id="SM00228">
    <property type="entry name" value="PDZ"/>
    <property type="match status" value="1"/>
</dbReference>
<name>A0ABM6RVV0_9FIRM</name>
<reference evidence="2 3" key="1">
    <citation type="journal article" date="2019" name="Sci. Rep.">
        <title>Sulfobacillus thermotolerans: new insights into resistance and metabolic capacities of acidophilic chemolithotrophs.</title>
        <authorList>
            <person name="Panyushkina A.E."/>
            <person name="Babenko V.V."/>
            <person name="Nikitina A.S."/>
            <person name="Selezneva O.V."/>
            <person name="Tsaplina I.A."/>
            <person name="Letarova M.A."/>
            <person name="Kostryukova E.S."/>
            <person name="Letarov A.V."/>
        </authorList>
    </citation>
    <scope>NUCLEOTIDE SEQUENCE [LARGE SCALE GENOMIC DNA]</scope>
    <source>
        <strain evidence="2 3">Kr1</strain>
    </source>
</reference>
<sequence length="407" mass="43587">MVGLIAAGITVGIGLSRPVQNMAALPDAVMVPQGQKVVLPWSSWLSLSSASVGPVNISGNVAQVRGMTPGRFLLQTKLFGWLPWRQVPVEVTKPIYEVPGGESMGVLVNTEGLVVTQYAPVWSHGRFEDPAEQAGIDKGDVIVQVNHRPVYSDRALAQAVQQAGRRHQAVMLGVQGSRSFHLRSVRALWSSQHHRWQIGILVQDGASGVGTLTFYNPHSLQYAALGHSITDGLTRSPVEVHSGRVTGADIVGIIAGTANAPGQKIGVLTGGQDIQGNVRHNGIFGITGTLWHRPYGPAKPLPVALPDQVTPGPAHIITVLHGQRTHAYAVRILKTYPQWAPHTKGLLFEVDDPRLLSQTGGVIQGMSGSPIIQNGRIVGAVTHVLVSRPSLGYGCYAYWMVKQKSLT</sequence>
<gene>
    <name evidence="2" type="ORF">BXT84_05900</name>
</gene>
<dbReference type="EMBL" id="CP019454">
    <property type="protein sequence ID" value="AUW95431.1"/>
    <property type="molecule type" value="Genomic_DNA"/>
</dbReference>
<dbReference type="SUPFAM" id="SSF50156">
    <property type="entry name" value="PDZ domain-like"/>
    <property type="match status" value="1"/>
</dbReference>
<evidence type="ECO:0000313" key="3">
    <source>
        <dbReference type="Proteomes" id="UP000325292"/>
    </source>
</evidence>
<dbReference type="Gene3D" id="2.30.42.10">
    <property type="match status" value="1"/>
</dbReference>